<gene>
    <name evidence="1" type="ORF">B2A_14458</name>
</gene>
<name>T0Y300_9ZZZZ</name>
<protein>
    <submittedName>
        <fullName evidence="1">Glyoxalase/bleomycin resistance protein/dioxygenase</fullName>
    </submittedName>
</protein>
<sequence length="55" mass="6236">VAILVPSLAELRAKLEAGRVRVWTDEPLPGMDRFYAEDPFGNRLEFLQPLAVPDR</sequence>
<proteinExistence type="predicted"/>
<reference evidence="1" key="1">
    <citation type="submission" date="2013-08" db="EMBL/GenBank/DDBJ databases">
        <authorList>
            <person name="Mendez C."/>
            <person name="Richter M."/>
            <person name="Ferrer M."/>
            <person name="Sanchez J."/>
        </authorList>
    </citation>
    <scope>NUCLEOTIDE SEQUENCE</scope>
</reference>
<feature type="non-terminal residue" evidence="1">
    <location>
        <position position="1"/>
    </location>
</feature>
<keyword evidence="1" id="KW-0223">Dioxygenase</keyword>
<accession>T0Y300</accession>
<dbReference type="AlphaFoldDB" id="T0Y300"/>
<keyword evidence="1" id="KW-0560">Oxidoreductase</keyword>
<dbReference type="SUPFAM" id="SSF54593">
    <property type="entry name" value="Glyoxalase/Bleomycin resistance protein/Dihydroxybiphenyl dioxygenase"/>
    <property type="match status" value="1"/>
</dbReference>
<reference evidence="1" key="2">
    <citation type="journal article" date="2014" name="ISME J.">
        <title>Microbial stratification in low pH oxic and suboxic macroscopic growths along an acid mine drainage.</title>
        <authorList>
            <person name="Mendez-Garcia C."/>
            <person name="Mesa V."/>
            <person name="Sprenger R.R."/>
            <person name="Richter M."/>
            <person name="Diez M.S."/>
            <person name="Solano J."/>
            <person name="Bargiela R."/>
            <person name="Golyshina O.V."/>
            <person name="Manteca A."/>
            <person name="Ramos J.L."/>
            <person name="Gallego J.R."/>
            <person name="Llorente I."/>
            <person name="Martins Dos Santos V.A."/>
            <person name="Jensen O.N."/>
            <person name="Pelaez A.I."/>
            <person name="Sanchez J."/>
            <person name="Ferrer M."/>
        </authorList>
    </citation>
    <scope>NUCLEOTIDE SEQUENCE</scope>
</reference>
<comment type="caution">
    <text evidence="1">The sequence shown here is derived from an EMBL/GenBank/DDBJ whole genome shotgun (WGS) entry which is preliminary data.</text>
</comment>
<dbReference type="GO" id="GO:0051213">
    <property type="term" value="F:dioxygenase activity"/>
    <property type="evidence" value="ECO:0007669"/>
    <property type="project" value="UniProtKB-KW"/>
</dbReference>
<dbReference type="EMBL" id="AUZZ01010506">
    <property type="protein sequence ID" value="EQD29456.1"/>
    <property type="molecule type" value="Genomic_DNA"/>
</dbReference>
<organism evidence="1">
    <name type="scientific">mine drainage metagenome</name>
    <dbReference type="NCBI Taxonomy" id="410659"/>
    <lineage>
        <taxon>unclassified sequences</taxon>
        <taxon>metagenomes</taxon>
        <taxon>ecological metagenomes</taxon>
    </lineage>
</organism>
<dbReference type="InterPro" id="IPR029068">
    <property type="entry name" value="Glyas_Bleomycin-R_OHBP_Dase"/>
</dbReference>
<evidence type="ECO:0000313" key="1">
    <source>
        <dbReference type="EMBL" id="EQD29456.1"/>
    </source>
</evidence>
<dbReference type="Gene3D" id="3.10.180.10">
    <property type="entry name" value="2,3-Dihydroxybiphenyl 1,2-Dioxygenase, domain 1"/>
    <property type="match status" value="1"/>
</dbReference>